<feature type="transmembrane region" description="Helical" evidence="6">
    <location>
        <begin position="52"/>
        <end position="70"/>
    </location>
</feature>
<proteinExistence type="predicted"/>
<dbReference type="EMBL" id="LQOD01000273">
    <property type="protein sequence ID" value="KXT92576.1"/>
    <property type="molecule type" value="Genomic_DNA"/>
</dbReference>
<feature type="compositionally biased region" description="Low complexity" evidence="5">
    <location>
        <begin position="13"/>
        <end position="34"/>
    </location>
</feature>
<keyword evidence="1" id="KW-0134">Cell wall</keyword>
<evidence type="ECO:0000256" key="3">
    <source>
        <dbReference type="ARBA" id="ARBA00022729"/>
    </source>
</evidence>
<dbReference type="NCBIfam" id="TIGR01167">
    <property type="entry name" value="LPXTG_anchor"/>
    <property type="match status" value="1"/>
</dbReference>
<dbReference type="Proteomes" id="UP000070458">
    <property type="component" value="Unassembled WGS sequence"/>
</dbReference>
<organism evidence="8 9">
    <name type="scientific">Streptococcus mitis</name>
    <dbReference type="NCBI Taxonomy" id="28037"/>
    <lineage>
        <taxon>Bacteria</taxon>
        <taxon>Bacillati</taxon>
        <taxon>Bacillota</taxon>
        <taxon>Bacilli</taxon>
        <taxon>Lactobacillales</taxon>
        <taxon>Streptococcaceae</taxon>
        <taxon>Streptococcus</taxon>
        <taxon>Streptococcus mitis group</taxon>
    </lineage>
</organism>
<evidence type="ECO:0000256" key="1">
    <source>
        <dbReference type="ARBA" id="ARBA00022512"/>
    </source>
</evidence>
<keyword evidence="3" id="KW-0732">Signal</keyword>
<dbReference type="AlphaFoldDB" id="A0A139PQP7"/>
<keyword evidence="6" id="KW-0812">Transmembrane</keyword>
<feature type="region of interest" description="Disordered" evidence="5">
    <location>
        <begin position="1"/>
        <end position="48"/>
    </location>
</feature>
<keyword evidence="6" id="KW-1133">Transmembrane helix</keyword>
<dbReference type="Pfam" id="PF00746">
    <property type="entry name" value="Gram_pos_anchor"/>
    <property type="match status" value="1"/>
</dbReference>
<keyword evidence="6" id="KW-0472">Membrane</keyword>
<dbReference type="PROSITE" id="PS50847">
    <property type="entry name" value="GRAM_POS_ANCHORING"/>
    <property type="match status" value="1"/>
</dbReference>
<feature type="domain" description="Gram-positive cocci surface proteins LPxTG" evidence="7">
    <location>
        <begin position="43"/>
        <end position="76"/>
    </location>
</feature>
<evidence type="ECO:0000256" key="5">
    <source>
        <dbReference type="SAM" id="MobiDB-lite"/>
    </source>
</evidence>
<keyword evidence="4" id="KW-0572">Peptidoglycan-anchor</keyword>
<evidence type="ECO:0000313" key="8">
    <source>
        <dbReference type="EMBL" id="KXT92576.1"/>
    </source>
</evidence>
<evidence type="ECO:0000256" key="4">
    <source>
        <dbReference type="ARBA" id="ARBA00023088"/>
    </source>
</evidence>
<sequence length="76" mass="7968">MTPQHFDTEVPETPSQHSQSAQPSTPSQPAVPTPKYVDGQKELPNTGTEANASLAALGLLGVLGGFGLLARKKKEN</sequence>
<gene>
    <name evidence="8" type="ORF">SMIDD26_01184</name>
</gene>
<name>A0A139PQP7_STRMT</name>
<protein>
    <submittedName>
        <fullName evidence="8">Cell surface protein</fullName>
    </submittedName>
</protein>
<evidence type="ECO:0000313" key="9">
    <source>
        <dbReference type="Proteomes" id="UP000070458"/>
    </source>
</evidence>
<evidence type="ECO:0000256" key="6">
    <source>
        <dbReference type="SAM" id="Phobius"/>
    </source>
</evidence>
<dbReference type="InterPro" id="IPR019931">
    <property type="entry name" value="LPXTG_anchor"/>
</dbReference>
<evidence type="ECO:0000256" key="2">
    <source>
        <dbReference type="ARBA" id="ARBA00022525"/>
    </source>
</evidence>
<comment type="caution">
    <text evidence="8">The sequence shown here is derived from an EMBL/GenBank/DDBJ whole genome shotgun (WGS) entry which is preliminary data.</text>
</comment>
<keyword evidence="2" id="KW-0964">Secreted</keyword>
<reference evidence="8 9" key="1">
    <citation type="submission" date="2016-01" db="EMBL/GenBank/DDBJ databases">
        <title>Highly variable Streptococcus oralis are common among viridans streptococci isolated from primates.</title>
        <authorList>
            <person name="Denapaite D."/>
            <person name="Rieger M."/>
            <person name="Koendgen S."/>
            <person name="Brueckner R."/>
            <person name="Ochigava I."/>
            <person name="Kappeler P."/>
            <person name="Maetz-Rensing K."/>
            <person name="Leendertz F."/>
            <person name="Hakenbeck R."/>
        </authorList>
    </citation>
    <scope>NUCLEOTIDE SEQUENCE [LARGE SCALE GENOMIC DNA]</scope>
    <source>
        <strain evidence="8 9">DD26</strain>
    </source>
</reference>
<dbReference type="PATRIC" id="fig|28037.233.peg.1383"/>
<accession>A0A139PQP7</accession>
<evidence type="ECO:0000259" key="7">
    <source>
        <dbReference type="PROSITE" id="PS50847"/>
    </source>
</evidence>